<keyword evidence="2" id="KW-1185">Reference proteome</keyword>
<dbReference type="InterPro" id="IPR027405">
    <property type="entry name" value="YidB-like"/>
</dbReference>
<evidence type="ECO:0000313" key="2">
    <source>
        <dbReference type="Proteomes" id="UP000295706"/>
    </source>
</evidence>
<accession>A0A4R4KG80</accession>
<dbReference type="RefSeq" id="WP_132116327.1">
    <property type="nucleotide sequence ID" value="NZ_SMJU01000004.1"/>
</dbReference>
<comment type="caution">
    <text evidence="1">The sequence shown here is derived from an EMBL/GenBank/DDBJ whole genome shotgun (WGS) entry which is preliminary data.</text>
</comment>
<dbReference type="OrthoDB" id="982085at2"/>
<dbReference type="AlphaFoldDB" id="A0A4R4KG80"/>
<reference evidence="1 2" key="1">
    <citation type="submission" date="2019-02" db="EMBL/GenBank/DDBJ databases">
        <title>Arundinibacter roseus gen. nov., sp. nov., a new member of the family Cytophagaceae.</title>
        <authorList>
            <person name="Szuroczki S."/>
            <person name="Khayer B."/>
            <person name="Sproer C."/>
            <person name="Toumi M."/>
            <person name="Szabo A."/>
            <person name="Felfoldi T."/>
            <person name="Schumann P."/>
            <person name="Toth E."/>
        </authorList>
    </citation>
    <scope>NUCLEOTIDE SEQUENCE [LARGE SCALE GENOMIC DNA]</scope>
    <source>
        <strain evidence="1 2">DMA-k-7a</strain>
    </source>
</reference>
<proteinExistence type="predicted"/>
<gene>
    <name evidence="1" type="ORF">EZE20_08075</name>
</gene>
<evidence type="ECO:0000313" key="1">
    <source>
        <dbReference type="EMBL" id="TDB67060.1"/>
    </source>
</evidence>
<dbReference type="EMBL" id="SMJU01000004">
    <property type="protein sequence ID" value="TDB67060.1"/>
    <property type="molecule type" value="Genomic_DNA"/>
</dbReference>
<organism evidence="1 2">
    <name type="scientific">Arundinibacter roseus</name>
    <dbReference type="NCBI Taxonomy" id="2070510"/>
    <lineage>
        <taxon>Bacteria</taxon>
        <taxon>Pseudomonadati</taxon>
        <taxon>Bacteroidota</taxon>
        <taxon>Cytophagia</taxon>
        <taxon>Cytophagales</taxon>
        <taxon>Spirosomataceae</taxon>
        <taxon>Arundinibacter</taxon>
    </lineage>
</organism>
<sequence length="205" mass="20334">MLEQLMGLIQDNSQEAIVKNPAVPNENNNDVMQTLLGSITGGLQQEAQSGNMGGLMGLLSGNAVKNNSAGLLSNPIVSGIATNAISSIMSKFGISNSAASGIVASVLPGVLSGLISKTSNPNDQSIDFNGILGSLMGGGASSAAPSSGFDFNQIGYAMADGKLDMNDLMRIGGSLMGGGSQAPSQQQSGGGLDLGGLLGGLFGGK</sequence>
<dbReference type="Proteomes" id="UP000295706">
    <property type="component" value="Unassembled WGS sequence"/>
</dbReference>
<dbReference type="SUPFAM" id="SSF140804">
    <property type="entry name" value="YidB-like"/>
    <property type="match status" value="1"/>
</dbReference>
<evidence type="ECO:0008006" key="3">
    <source>
        <dbReference type="Google" id="ProtNLM"/>
    </source>
</evidence>
<name>A0A4R4KG80_9BACT</name>
<protein>
    <recommendedName>
        <fullName evidence="3">DUF937 domain-containing protein</fullName>
    </recommendedName>
</protein>